<dbReference type="Proteomes" id="UP000002640">
    <property type="component" value="Unassembled WGS sequence"/>
</dbReference>
<dbReference type="EMBL" id="JH159152">
    <property type="protein sequence ID" value="EGZ23073.1"/>
    <property type="molecule type" value="Genomic_DNA"/>
</dbReference>
<protein>
    <recommendedName>
        <fullName evidence="3">START domain-containing protein</fullName>
    </recommendedName>
</protein>
<dbReference type="GeneID" id="20645108"/>
<dbReference type="KEGG" id="psoj:PHYSODRAFT_324331"/>
<dbReference type="Gene3D" id="3.30.530.20">
    <property type="match status" value="1"/>
</dbReference>
<organism evidence="1 2">
    <name type="scientific">Phytophthora sojae (strain P6497)</name>
    <name type="common">Soybean stem and root rot agent</name>
    <name type="synonym">Phytophthora megasperma f. sp. glycines</name>
    <dbReference type="NCBI Taxonomy" id="1094619"/>
    <lineage>
        <taxon>Eukaryota</taxon>
        <taxon>Sar</taxon>
        <taxon>Stramenopiles</taxon>
        <taxon>Oomycota</taxon>
        <taxon>Peronosporomycetes</taxon>
        <taxon>Peronosporales</taxon>
        <taxon>Peronosporaceae</taxon>
        <taxon>Phytophthora</taxon>
    </lineage>
</organism>
<dbReference type="OMA" id="STCKLCC"/>
<evidence type="ECO:0000313" key="2">
    <source>
        <dbReference type="Proteomes" id="UP000002640"/>
    </source>
</evidence>
<keyword evidence="2" id="KW-1185">Reference proteome</keyword>
<dbReference type="InterPro" id="IPR023393">
    <property type="entry name" value="START-like_dom_sf"/>
</dbReference>
<gene>
    <name evidence="1" type="ORF">PHYSODRAFT_324331</name>
</gene>
<sequence length="307" mass="33940">MSNKRFTTTPSSSIADSVTLAKIEEYDEYLNSEKRVDFTRWKKFTSSGATTTYLERKKPNPDSKLPETLMTGTLPGTLNENMFGLVSPTLESMRIKASYLNDFSAAAVLATIVEPTVAEPLRSVVIKWMEIDIPGASIGIVRNRDYVYLESTGILCLKNGRRVGYHLLHSVNFPQTSDLLSRVRGNMSLCGVFSQAEPGQTDCRGTGVMDPGGDMIRVMAVVGMIQATMAVNQGVKIRKVFKKLSFITPDLELSQRKVSFCVKCLLDTNMDTLEAARQQFVYSENIQLRNIEFSLLSSGSDATIAST</sequence>
<reference evidence="1 2" key="1">
    <citation type="journal article" date="2006" name="Science">
        <title>Phytophthora genome sequences uncover evolutionary origins and mechanisms of pathogenesis.</title>
        <authorList>
            <person name="Tyler B.M."/>
            <person name="Tripathy S."/>
            <person name="Zhang X."/>
            <person name="Dehal P."/>
            <person name="Jiang R.H."/>
            <person name="Aerts A."/>
            <person name="Arredondo F.D."/>
            <person name="Baxter L."/>
            <person name="Bensasson D."/>
            <person name="Beynon J.L."/>
            <person name="Chapman J."/>
            <person name="Damasceno C.M."/>
            <person name="Dorrance A.E."/>
            <person name="Dou D."/>
            <person name="Dickerman A.W."/>
            <person name="Dubchak I.L."/>
            <person name="Garbelotto M."/>
            <person name="Gijzen M."/>
            <person name="Gordon S.G."/>
            <person name="Govers F."/>
            <person name="Grunwald N.J."/>
            <person name="Huang W."/>
            <person name="Ivors K.L."/>
            <person name="Jones R.W."/>
            <person name="Kamoun S."/>
            <person name="Krampis K."/>
            <person name="Lamour K.H."/>
            <person name="Lee M.K."/>
            <person name="McDonald W.H."/>
            <person name="Medina M."/>
            <person name="Meijer H.J."/>
            <person name="Nordberg E.K."/>
            <person name="Maclean D.J."/>
            <person name="Ospina-Giraldo M.D."/>
            <person name="Morris P.F."/>
            <person name="Phuntumart V."/>
            <person name="Putnam N.H."/>
            <person name="Rash S."/>
            <person name="Rose J.K."/>
            <person name="Sakihama Y."/>
            <person name="Salamov A.A."/>
            <person name="Savidor A."/>
            <person name="Scheuring C.F."/>
            <person name="Smith B.M."/>
            <person name="Sobral B.W."/>
            <person name="Terry A."/>
            <person name="Torto-Alalibo T.A."/>
            <person name="Win J."/>
            <person name="Xu Z."/>
            <person name="Zhang H."/>
            <person name="Grigoriev I.V."/>
            <person name="Rokhsar D.S."/>
            <person name="Boore J.L."/>
        </authorList>
    </citation>
    <scope>NUCLEOTIDE SEQUENCE [LARGE SCALE GENOMIC DNA]</scope>
    <source>
        <strain evidence="1 2">P6497</strain>
    </source>
</reference>
<proteinExistence type="predicted"/>
<evidence type="ECO:0008006" key="3">
    <source>
        <dbReference type="Google" id="ProtNLM"/>
    </source>
</evidence>
<dbReference type="RefSeq" id="XP_009518361.1">
    <property type="nucleotide sequence ID" value="XM_009520066.1"/>
</dbReference>
<dbReference type="AlphaFoldDB" id="G4YTZ5"/>
<dbReference type="PANTHER" id="PTHR13510">
    <property type="entry name" value="FYVE-FINGER-CONTAINING RAB5 EFFECTOR PROTEIN RABENOSYN-5-RELATED"/>
    <property type="match status" value="1"/>
</dbReference>
<evidence type="ECO:0000313" key="1">
    <source>
        <dbReference type="EMBL" id="EGZ23073.1"/>
    </source>
</evidence>
<dbReference type="InterPro" id="IPR052727">
    <property type="entry name" value="Rab4/Rab5_effector"/>
</dbReference>
<dbReference type="InParanoid" id="G4YTZ5"/>
<dbReference type="PANTHER" id="PTHR13510:SF44">
    <property type="entry name" value="RABENOSYN-5"/>
    <property type="match status" value="1"/>
</dbReference>
<accession>G4YTZ5</accession>
<name>G4YTZ5_PHYSP</name>